<dbReference type="AlphaFoldDB" id="A0A199V919"/>
<organism evidence="3 4">
    <name type="scientific">Ananas comosus</name>
    <name type="common">Pineapple</name>
    <name type="synonym">Ananas ananas</name>
    <dbReference type="NCBI Taxonomy" id="4615"/>
    <lineage>
        <taxon>Eukaryota</taxon>
        <taxon>Viridiplantae</taxon>
        <taxon>Streptophyta</taxon>
        <taxon>Embryophyta</taxon>
        <taxon>Tracheophyta</taxon>
        <taxon>Spermatophyta</taxon>
        <taxon>Magnoliopsida</taxon>
        <taxon>Liliopsida</taxon>
        <taxon>Poales</taxon>
        <taxon>Bromeliaceae</taxon>
        <taxon>Bromelioideae</taxon>
        <taxon>Ananas</taxon>
    </lineage>
</organism>
<dbReference type="PANTHER" id="PTHR22765">
    <property type="entry name" value="RING FINGER AND PROTEASE ASSOCIATED DOMAIN-CONTAINING"/>
    <property type="match status" value="1"/>
</dbReference>
<evidence type="ECO:0000256" key="1">
    <source>
        <dbReference type="PROSITE-ProRule" id="PRU00175"/>
    </source>
</evidence>
<dbReference type="SMART" id="SM00184">
    <property type="entry name" value="RING"/>
    <property type="match status" value="1"/>
</dbReference>
<dbReference type="Proteomes" id="UP000092600">
    <property type="component" value="Unassembled WGS sequence"/>
</dbReference>
<sequence>MPPKSCTYKVFTTDSEVRYRNGGKRVNLCAAAVQPLSSVSLEVSLDIKYVIEDEERGTRSFAPGSHIWRLVTILCTDLCPERKRILDDGDAVSAKASAIVSGILEAYPAVPSPAREGAAGEFGRLVYQMLRDRRYACRKKLPVFVNITVVSTPVAVPPPPPLEEGAVCAICLEELHASSLVARLPCWHFFHHNCIGRWLRAHSLCPLCRTVVP</sequence>
<protein>
    <submittedName>
        <fullName evidence="3">E3 ubiquitin-protein ligase</fullName>
    </submittedName>
</protein>
<dbReference type="GO" id="GO:0061630">
    <property type="term" value="F:ubiquitin protein ligase activity"/>
    <property type="evidence" value="ECO:0007669"/>
    <property type="project" value="TreeGrafter"/>
</dbReference>
<dbReference type="PANTHER" id="PTHR22765:SF434">
    <property type="entry name" value="GB|AAD18119.1-RELATED"/>
    <property type="match status" value="1"/>
</dbReference>
<dbReference type="InterPro" id="IPR051826">
    <property type="entry name" value="E3_ubiquitin-ligase_domain"/>
</dbReference>
<accession>A0A199V919</accession>
<feature type="domain" description="RING-type" evidence="2">
    <location>
        <begin position="168"/>
        <end position="209"/>
    </location>
</feature>
<dbReference type="InterPro" id="IPR013083">
    <property type="entry name" value="Znf_RING/FYVE/PHD"/>
</dbReference>
<keyword evidence="1" id="KW-0479">Metal-binding</keyword>
<comment type="caution">
    <text evidence="3">The sequence shown here is derived from an EMBL/GenBank/DDBJ whole genome shotgun (WGS) entry which is preliminary data.</text>
</comment>
<evidence type="ECO:0000313" key="3">
    <source>
        <dbReference type="EMBL" id="OAY73300.1"/>
    </source>
</evidence>
<dbReference type="SUPFAM" id="SSF57850">
    <property type="entry name" value="RING/U-box"/>
    <property type="match status" value="1"/>
</dbReference>
<proteinExistence type="predicted"/>
<dbReference type="GO" id="GO:0008270">
    <property type="term" value="F:zinc ion binding"/>
    <property type="evidence" value="ECO:0007669"/>
    <property type="project" value="UniProtKB-KW"/>
</dbReference>
<dbReference type="EMBL" id="LSRQ01002768">
    <property type="protein sequence ID" value="OAY73300.1"/>
    <property type="molecule type" value="Genomic_DNA"/>
</dbReference>
<dbReference type="PROSITE" id="PS50089">
    <property type="entry name" value="ZF_RING_2"/>
    <property type="match status" value="1"/>
</dbReference>
<reference evidence="3 4" key="1">
    <citation type="journal article" date="2016" name="DNA Res.">
        <title>The draft genome of MD-2 pineapple using hybrid error correction of long reads.</title>
        <authorList>
            <person name="Redwan R.M."/>
            <person name="Saidin A."/>
            <person name="Kumar S.V."/>
        </authorList>
    </citation>
    <scope>NUCLEOTIDE SEQUENCE [LARGE SCALE GENOMIC DNA]</scope>
    <source>
        <strain evidence="4">cv. MD2</strain>
        <tissue evidence="3">Leaf</tissue>
    </source>
</reference>
<dbReference type="InterPro" id="IPR001841">
    <property type="entry name" value="Znf_RING"/>
</dbReference>
<gene>
    <name evidence="3" type="ORF">ACMD2_27437</name>
</gene>
<dbReference type="Pfam" id="PF13639">
    <property type="entry name" value="zf-RING_2"/>
    <property type="match status" value="1"/>
</dbReference>
<dbReference type="GO" id="GO:0006511">
    <property type="term" value="P:ubiquitin-dependent protein catabolic process"/>
    <property type="evidence" value="ECO:0007669"/>
    <property type="project" value="TreeGrafter"/>
</dbReference>
<dbReference type="STRING" id="4615.A0A199V919"/>
<name>A0A199V919_ANACO</name>
<keyword evidence="1" id="KW-0863">Zinc-finger</keyword>
<evidence type="ECO:0000259" key="2">
    <source>
        <dbReference type="PROSITE" id="PS50089"/>
    </source>
</evidence>
<evidence type="ECO:0000313" key="4">
    <source>
        <dbReference type="Proteomes" id="UP000092600"/>
    </source>
</evidence>
<dbReference type="Gene3D" id="3.30.40.10">
    <property type="entry name" value="Zinc/RING finger domain, C3HC4 (zinc finger)"/>
    <property type="match status" value="1"/>
</dbReference>
<keyword evidence="1" id="KW-0862">Zinc</keyword>